<dbReference type="Gene3D" id="3.30.950.10">
    <property type="entry name" value="Methyltransferase, Cobalt-precorrin-4 Transmethylase, Domain 2"/>
    <property type="match status" value="1"/>
</dbReference>
<evidence type="ECO:0000256" key="3">
    <source>
        <dbReference type="ARBA" id="ARBA00022679"/>
    </source>
</evidence>
<dbReference type="EC" id="2.1.1.107" evidence="1"/>
<feature type="region of interest" description="Disordered" evidence="6">
    <location>
        <begin position="482"/>
        <end position="511"/>
    </location>
</feature>
<protein>
    <recommendedName>
        <fullName evidence="1">uroporphyrinogen-III C-methyltransferase</fullName>
        <ecNumber evidence="1">2.1.1.107</ecNumber>
    </recommendedName>
</protein>
<dbReference type="InterPro" id="IPR014776">
    <property type="entry name" value="4pyrrole_Mease_sub2"/>
</dbReference>
<feature type="compositionally biased region" description="Basic residues" evidence="6">
    <location>
        <begin position="489"/>
        <end position="500"/>
    </location>
</feature>
<sequence>MTVFLVGAGPGDPGLLTLRGAEALAMADVVVYDRLSVSALLDLAPPGAERISVAKSAGRAVMPQDDINALLVEKAKQGLTVVRLKGGDPFVFARGGEEAAALAAAGLHYEVVPGVTSAIAVPAYAGIPVTLRHSSTSFTVITGHEDPDKSDEVNWEAAAQLGGTIVILMGIGRLPKIVDRLLAGGLAPDTPAAAIRWGTRPEQHTVRSTLSAIAREQLASPSVIVVGQVAAMDLSWFESRPLFGKKVIVTRPRHQSSVLADRLRDEGADALIVPTIEIVDPLDGGAALSAAVAQASSYDWIVLTSANGAARFCERLRDGRDLAGVKIAAIGPGTAEVLADHNLVADLIPERFIAESLLEAFPLPNDTDQRRVLLARAEVARDVLPDGLRDLGWRVDVVDAYRTIPVEPSDAERERIIGADIVTFTSSSTVDNWVAAFGVDTLPKVVACIGPITADTARRAGLRVDVIADVHTIDGLVDALVERSAHPTSPKKRTPRRSSRGPRFGRQQRRA</sequence>
<dbReference type="InterPro" id="IPR006366">
    <property type="entry name" value="CobA/CysG_C"/>
</dbReference>
<dbReference type="InterPro" id="IPR000878">
    <property type="entry name" value="4pyrrol_Mease"/>
</dbReference>
<feature type="domain" description="Tetrapyrrole methylase" evidence="7">
    <location>
        <begin position="2"/>
        <end position="213"/>
    </location>
</feature>
<dbReference type="PANTHER" id="PTHR45790">
    <property type="entry name" value="SIROHEME SYNTHASE-RELATED"/>
    <property type="match status" value="1"/>
</dbReference>
<dbReference type="NCBIfam" id="NF004790">
    <property type="entry name" value="PRK06136.1"/>
    <property type="match status" value="1"/>
</dbReference>
<proteinExistence type="predicted"/>
<dbReference type="InterPro" id="IPR014777">
    <property type="entry name" value="4pyrrole_Mease_sub1"/>
</dbReference>
<evidence type="ECO:0000256" key="1">
    <source>
        <dbReference type="ARBA" id="ARBA00012162"/>
    </source>
</evidence>
<dbReference type="Gene3D" id="3.40.50.10090">
    <property type="match status" value="2"/>
</dbReference>
<dbReference type="InterPro" id="IPR036108">
    <property type="entry name" value="4pyrrol_syn_uPrphyn_synt_sf"/>
</dbReference>
<dbReference type="CDD" id="cd06578">
    <property type="entry name" value="HemD"/>
    <property type="match status" value="1"/>
</dbReference>
<dbReference type="Gene3D" id="3.40.1010.10">
    <property type="entry name" value="Cobalt-precorrin-4 Transmethylase, Domain 1"/>
    <property type="match status" value="1"/>
</dbReference>
<keyword evidence="3" id="KW-0808">Transferase</keyword>
<dbReference type="Pfam" id="PF02602">
    <property type="entry name" value="HEM4"/>
    <property type="match status" value="1"/>
</dbReference>
<dbReference type="FunFam" id="3.30.950.10:FF:000001">
    <property type="entry name" value="Siroheme synthase"/>
    <property type="match status" value="1"/>
</dbReference>
<dbReference type="GO" id="GO:0032259">
    <property type="term" value="P:methylation"/>
    <property type="evidence" value="ECO:0007669"/>
    <property type="project" value="UniProtKB-KW"/>
</dbReference>
<keyword evidence="4" id="KW-0949">S-adenosyl-L-methionine</keyword>
<dbReference type="SUPFAM" id="SSF69618">
    <property type="entry name" value="HemD-like"/>
    <property type="match status" value="1"/>
</dbReference>
<keyword evidence="5" id="KW-0627">Porphyrin biosynthesis</keyword>
<dbReference type="EMBL" id="CAEZTR010000051">
    <property type="protein sequence ID" value="CAB4578496.1"/>
    <property type="molecule type" value="Genomic_DNA"/>
</dbReference>
<dbReference type="GO" id="GO:0004851">
    <property type="term" value="F:uroporphyrin-III C-methyltransferase activity"/>
    <property type="evidence" value="ECO:0007669"/>
    <property type="project" value="UniProtKB-EC"/>
</dbReference>
<dbReference type="NCBIfam" id="TIGR01469">
    <property type="entry name" value="cobA_cysG_Cterm"/>
    <property type="match status" value="1"/>
</dbReference>
<dbReference type="GO" id="GO:0019354">
    <property type="term" value="P:siroheme biosynthetic process"/>
    <property type="evidence" value="ECO:0007669"/>
    <property type="project" value="InterPro"/>
</dbReference>
<name>A0A6J6ER05_9ZZZZ</name>
<dbReference type="PANTHER" id="PTHR45790:SF3">
    <property type="entry name" value="S-ADENOSYL-L-METHIONINE-DEPENDENT UROPORPHYRINOGEN III METHYLTRANSFERASE, CHLOROPLASTIC"/>
    <property type="match status" value="1"/>
</dbReference>
<gene>
    <name evidence="9" type="ORF">UFOPK1711_00986</name>
</gene>
<dbReference type="AlphaFoldDB" id="A0A6J6ER05"/>
<dbReference type="GO" id="GO:0004852">
    <property type="term" value="F:uroporphyrinogen-III synthase activity"/>
    <property type="evidence" value="ECO:0007669"/>
    <property type="project" value="InterPro"/>
</dbReference>
<keyword evidence="2" id="KW-0489">Methyltransferase</keyword>
<dbReference type="FunFam" id="3.40.1010.10:FF:000001">
    <property type="entry name" value="Siroheme synthase"/>
    <property type="match status" value="1"/>
</dbReference>
<evidence type="ECO:0000256" key="6">
    <source>
        <dbReference type="SAM" id="MobiDB-lite"/>
    </source>
</evidence>
<feature type="domain" description="Tetrapyrrole biosynthesis uroporphyrinogen III synthase" evidence="8">
    <location>
        <begin position="258"/>
        <end position="477"/>
    </location>
</feature>
<evidence type="ECO:0000259" key="8">
    <source>
        <dbReference type="Pfam" id="PF02602"/>
    </source>
</evidence>
<evidence type="ECO:0000256" key="4">
    <source>
        <dbReference type="ARBA" id="ARBA00022691"/>
    </source>
</evidence>
<evidence type="ECO:0000259" key="7">
    <source>
        <dbReference type="Pfam" id="PF00590"/>
    </source>
</evidence>
<evidence type="ECO:0000256" key="5">
    <source>
        <dbReference type="ARBA" id="ARBA00023244"/>
    </source>
</evidence>
<reference evidence="9" key="1">
    <citation type="submission" date="2020-05" db="EMBL/GenBank/DDBJ databases">
        <authorList>
            <person name="Chiriac C."/>
            <person name="Salcher M."/>
            <person name="Ghai R."/>
            <person name="Kavagutti S V."/>
        </authorList>
    </citation>
    <scope>NUCLEOTIDE SEQUENCE</scope>
</reference>
<accession>A0A6J6ER05</accession>
<dbReference type="InterPro" id="IPR050161">
    <property type="entry name" value="Siro_Cobalamin_biosynth"/>
</dbReference>
<evidence type="ECO:0000256" key="2">
    <source>
        <dbReference type="ARBA" id="ARBA00022603"/>
    </source>
</evidence>
<dbReference type="CDD" id="cd11642">
    <property type="entry name" value="SUMT"/>
    <property type="match status" value="1"/>
</dbReference>
<dbReference type="InterPro" id="IPR003043">
    <property type="entry name" value="Uropor_MeTrfase_CS"/>
</dbReference>
<dbReference type="SUPFAM" id="SSF53790">
    <property type="entry name" value="Tetrapyrrole methylase"/>
    <property type="match status" value="1"/>
</dbReference>
<dbReference type="Pfam" id="PF00590">
    <property type="entry name" value="TP_methylase"/>
    <property type="match status" value="1"/>
</dbReference>
<organism evidence="9">
    <name type="scientific">freshwater metagenome</name>
    <dbReference type="NCBI Taxonomy" id="449393"/>
    <lineage>
        <taxon>unclassified sequences</taxon>
        <taxon>metagenomes</taxon>
        <taxon>ecological metagenomes</taxon>
    </lineage>
</organism>
<dbReference type="InterPro" id="IPR003754">
    <property type="entry name" value="4pyrrol_synth_uPrphyn_synth"/>
</dbReference>
<dbReference type="InterPro" id="IPR035996">
    <property type="entry name" value="4pyrrol_Methylase_sf"/>
</dbReference>
<evidence type="ECO:0000313" key="9">
    <source>
        <dbReference type="EMBL" id="CAB4578496.1"/>
    </source>
</evidence>
<dbReference type="PROSITE" id="PS00839">
    <property type="entry name" value="SUMT_1"/>
    <property type="match status" value="1"/>
</dbReference>